<accession>A0A0C2WDH8</accession>
<evidence type="ECO:0008006" key="4">
    <source>
        <dbReference type="Google" id="ProtNLM"/>
    </source>
</evidence>
<proteinExistence type="predicted"/>
<dbReference type="OrthoDB" id="2690041at2759"/>
<gene>
    <name evidence="2" type="ORF">M378DRAFT_182669</name>
</gene>
<reference evidence="2 3" key="1">
    <citation type="submission" date="2014-04" db="EMBL/GenBank/DDBJ databases">
        <title>Evolutionary Origins and Diversification of the Mycorrhizal Mutualists.</title>
        <authorList>
            <consortium name="DOE Joint Genome Institute"/>
            <consortium name="Mycorrhizal Genomics Consortium"/>
            <person name="Kohler A."/>
            <person name="Kuo A."/>
            <person name="Nagy L.G."/>
            <person name="Floudas D."/>
            <person name="Copeland A."/>
            <person name="Barry K.W."/>
            <person name="Cichocki N."/>
            <person name="Veneault-Fourrey C."/>
            <person name="LaButti K."/>
            <person name="Lindquist E.A."/>
            <person name="Lipzen A."/>
            <person name="Lundell T."/>
            <person name="Morin E."/>
            <person name="Murat C."/>
            <person name="Riley R."/>
            <person name="Ohm R."/>
            <person name="Sun H."/>
            <person name="Tunlid A."/>
            <person name="Henrissat B."/>
            <person name="Grigoriev I.V."/>
            <person name="Hibbett D.S."/>
            <person name="Martin F."/>
        </authorList>
    </citation>
    <scope>NUCLEOTIDE SEQUENCE [LARGE SCALE GENOMIC DNA]</scope>
    <source>
        <strain evidence="2 3">Koide BX008</strain>
    </source>
</reference>
<dbReference type="InterPro" id="IPR012337">
    <property type="entry name" value="RNaseH-like_sf"/>
</dbReference>
<feature type="region of interest" description="Disordered" evidence="1">
    <location>
        <begin position="271"/>
        <end position="309"/>
    </location>
</feature>
<evidence type="ECO:0000313" key="2">
    <source>
        <dbReference type="EMBL" id="KIL54083.1"/>
    </source>
</evidence>
<keyword evidence="3" id="KW-1185">Reference proteome</keyword>
<dbReference type="PANTHER" id="PTHR23272">
    <property type="entry name" value="BED FINGER-RELATED"/>
    <property type="match status" value="1"/>
</dbReference>
<sequence length="344" mass="39251">MSEFARRYEIKMGQTFDVKNRHIRCLAHIINLATQALISTRSKAKYYSPHDVDEHTPDVGALERDELGLIRAICVKERSSAQRKELFKSIQLRKGVKQPVQLLLDMKFVDEFVYELGIHTAGNLEARKKIDALRLSDAEWDRLGIFCSLLSHADKAQQAFSSARTPTLFHTIPAIETLHAAWSTRAERFKYYAFKPALDAATTKLNEYYQKTADSDAHVLVMLLHPEQKMNYFKKHWDSKLQDEVRALAQSAFKKQYDRLQVANALSTESSTAPAAVNAKRPKTDGLLRDVDSDDSDDDNNNSTVSMPSRTPWMIELDSYLNTNNEIIPPGMTIVEWWGVRSPF</sequence>
<organism evidence="2 3">
    <name type="scientific">Amanita muscaria (strain Koide BX008)</name>
    <dbReference type="NCBI Taxonomy" id="946122"/>
    <lineage>
        <taxon>Eukaryota</taxon>
        <taxon>Fungi</taxon>
        <taxon>Dikarya</taxon>
        <taxon>Basidiomycota</taxon>
        <taxon>Agaricomycotina</taxon>
        <taxon>Agaricomycetes</taxon>
        <taxon>Agaricomycetidae</taxon>
        <taxon>Agaricales</taxon>
        <taxon>Pluteineae</taxon>
        <taxon>Amanitaceae</taxon>
        <taxon>Amanita</taxon>
    </lineage>
</organism>
<name>A0A0C2WDH8_AMAMK</name>
<dbReference type="InParanoid" id="A0A0C2WDH8"/>
<dbReference type="PANTHER" id="PTHR23272:SF104">
    <property type="entry name" value="HAT FAMILY DIMERISATION DOMAIN CONTAINING PROTEIN, EXPRESSED"/>
    <property type="match status" value="1"/>
</dbReference>
<protein>
    <recommendedName>
        <fullName evidence="4">Transposase</fullName>
    </recommendedName>
</protein>
<feature type="compositionally biased region" description="Basic and acidic residues" evidence="1">
    <location>
        <begin position="282"/>
        <end position="291"/>
    </location>
</feature>
<dbReference type="SUPFAM" id="SSF53098">
    <property type="entry name" value="Ribonuclease H-like"/>
    <property type="match status" value="1"/>
</dbReference>
<evidence type="ECO:0000256" key="1">
    <source>
        <dbReference type="SAM" id="MobiDB-lite"/>
    </source>
</evidence>
<dbReference type="HOGENOM" id="CLU_009123_2_1_1"/>
<dbReference type="Proteomes" id="UP000054549">
    <property type="component" value="Unassembled WGS sequence"/>
</dbReference>
<evidence type="ECO:0000313" key="3">
    <source>
        <dbReference type="Proteomes" id="UP000054549"/>
    </source>
</evidence>
<dbReference type="AlphaFoldDB" id="A0A0C2WDH8"/>
<dbReference type="EMBL" id="KN818956">
    <property type="protein sequence ID" value="KIL54083.1"/>
    <property type="molecule type" value="Genomic_DNA"/>
</dbReference>